<comment type="caution">
    <text evidence="2">The sequence shown here is derived from an EMBL/GenBank/DDBJ whole genome shotgun (WGS) entry which is preliminary data.</text>
</comment>
<evidence type="ECO:0000256" key="1">
    <source>
        <dbReference type="SAM" id="Phobius"/>
    </source>
</evidence>
<accession>A0A316XKE5</accession>
<dbReference type="Proteomes" id="UP000236594">
    <property type="component" value="Unassembled WGS sequence"/>
</dbReference>
<keyword evidence="1" id="KW-0472">Membrane</keyword>
<reference evidence="2 3" key="1">
    <citation type="submission" date="2018-04" db="EMBL/GenBank/DDBJ databases">
        <title>Draft Genome Sequence of Phosphate-Solubilizing Chryseobacterium sp. ISE14 that is a Biocontrol and Plant Growth-Promoting Rhizobacterium Isolated from Cucumber.</title>
        <authorList>
            <person name="Jeong J.-J."/>
            <person name="Sang M.K."/>
            <person name="Choi I.-G."/>
            <person name="Kim K.D."/>
        </authorList>
    </citation>
    <scope>NUCLEOTIDE SEQUENCE [LARGE SCALE GENOMIC DNA]</scope>
    <source>
        <strain evidence="2 3">ISE14</strain>
    </source>
</reference>
<evidence type="ECO:0000313" key="3">
    <source>
        <dbReference type="Proteomes" id="UP000236594"/>
    </source>
</evidence>
<name>A0A316XKE5_9FLAO</name>
<evidence type="ECO:0000313" key="2">
    <source>
        <dbReference type="EMBL" id="PWN71350.1"/>
    </source>
</evidence>
<gene>
    <name evidence="2" type="ORF">C1631_001635</name>
</gene>
<sequence>MLPEITANLIAGYAALLSTFLGFREIWKLRPRFSTSCYSIGDPEQEDVITLYNKSNKPVVINYFSIEKNGKEIELRNPADFFIITIKPQEVYNIRIEGAYKFQWKGEIFLKLHLMGRKKPKRIKLDY</sequence>
<proteinExistence type="predicted"/>
<feature type="transmembrane region" description="Helical" evidence="1">
    <location>
        <begin position="6"/>
        <end position="23"/>
    </location>
</feature>
<keyword evidence="3" id="KW-1185">Reference proteome</keyword>
<dbReference type="EMBL" id="PPED02000001">
    <property type="protein sequence ID" value="PWN71350.1"/>
    <property type="molecule type" value="Genomic_DNA"/>
</dbReference>
<keyword evidence="1" id="KW-0812">Transmembrane</keyword>
<protein>
    <submittedName>
        <fullName evidence="2">Uncharacterized protein</fullName>
    </submittedName>
</protein>
<keyword evidence="1" id="KW-1133">Transmembrane helix</keyword>
<organism evidence="2 3">
    <name type="scientific">Chryseobacterium phosphatilyticum</name>
    <dbReference type="NCBI Taxonomy" id="475075"/>
    <lineage>
        <taxon>Bacteria</taxon>
        <taxon>Pseudomonadati</taxon>
        <taxon>Bacteroidota</taxon>
        <taxon>Flavobacteriia</taxon>
        <taxon>Flavobacteriales</taxon>
        <taxon>Weeksellaceae</taxon>
        <taxon>Chryseobacterium group</taxon>
        <taxon>Chryseobacterium</taxon>
    </lineage>
</organism>
<dbReference type="AlphaFoldDB" id="A0A316XKE5"/>